<keyword evidence="1" id="KW-0732">Signal</keyword>
<accession>S5TTS4</accession>
<feature type="signal peptide" evidence="1">
    <location>
        <begin position="1"/>
        <end position="45"/>
    </location>
</feature>
<feature type="chain" id="PRO_5004541003" evidence="1">
    <location>
        <begin position="46"/>
        <end position="81"/>
    </location>
</feature>
<organism evidence="2">
    <name type="scientific">uncultured bacterium esnapd2</name>
    <dbReference type="NCBI Taxonomy" id="1366601"/>
    <lineage>
        <taxon>Bacteria</taxon>
        <taxon>environmental samples</taxon>
    </lineage>
</organism>
<evidence type="ECO:0000313" key="2">
    <source>
        <dbReference type="EMBL" id="AGS49331.1"/>
    </source>
</evidence>
<dbReference type="AlphaFoldDB" id="S5TTS4"/>
<protein>
    <submittedName>
        <fullName evidence="2">Uncharacterized protein</fullName>
    </submittedName>
</protein>
<name>S5TTS4_9BACT</name>
<evidence type="ECO:0000256" key="1">
    <source>
        <dbReference type="SAM" id="SignalP"/>
    </source>
</evidence>
<proteinExistence type="predicted"/>
<reference evidence="2" key="1">
    <citation type="journal article" date="2013" name="Proc. Natl. Acad. Sci. U.S.A.">
        <title>Mapping gene clusters within arrayed metagenomic libraries to expand the structural diversity of biomedically relevant natural products.</title>
        <authorList>
            <person name="Owen J.G."/>
            <person name="Reddy B.V."/>
            <person name="Ternei M.A."/>
            <person name="Charlop-Powers Z."/>
            <person name="Calle P.Y."/>
            <person name="Kim J.H."/>
            <person name="Brady S.F."/>
        </authorList>
    </citation>
    <scope>NUCLEOTIDE SEQUENCE</scope>
</reference>
<dbReference type="EMBL" id="KF264539">
    <property type="protein sequence ID" value="AGS49331.1"/>
    <property type="molecule type" value="Genomic_DNA"/>
</dbReference>
<sequence length="81" mass="8059">MSAVPGGMRNPSKKGIWMRNVLVRTAAVSAAALASLLTAAGIASAQSTDSATVTPDQIVAELDSADATVNGLLGGWKHGPG</sequence>